<keyword evidence="1" id="KW-0677">Repeat</keyword>
<dbReference type="VEuPathDB" id="TriTrypDB:Tbg972.8.7610"/>
<dbReference type="GO" id="GO:0009313">
    <property type="term" value="P:oligosaccharide catabolic process"/>
    <property type="evidence" value="ECO:0007669"/>
    <property type="project" value="TreeGrafter"/>
</dbReference>
<dbReference type="CDD" id="cd15482">
    <property type="entry name" value="Sialidase_non-viral"/>
    <property type="match status" value="1"/>
</dbReference>
<dbReference type="PANTHER" id="PTHR10628:SF30">
    <property type="entry name" value="EXO-ALPHA-SIALIDASE"/>
    <property type="match status" value="1"/>
</dbReference>
<dbReference type="FunFam" id="2.120.10.10:FF:000016">
    <property type="entry name" value="Trans-sialidase, putative"/>
    <property type="match status" value="1"/>
</dbReference>
<dbReference type="InterPro" id="IPR011040">
    <property type="entry name" value="Sialidase"/>
</dbReference>
<organism evidence="5">
    <name type="scientific">Trypanosoma brucei</name>
    <dbReference type="NCBI Taxonomy" id="5691"/>
    <lineage>
        <taxon>Eukaryota</taxon>
        <taxon>Discoba</taxon>
        <taxon>Euglenozoa</taxon>
        <taxon>Kinetoplastea</taxon>
        <taxon>Metakinetoplastina</taxon>
        <taxon>Trypanosomatida</taxon>
        <taxon>Trypanosomatidae</taxon>
        <taxon>Trypanosoma</taxon>
    </lineage>
</organism>
<dbReference type="EMBL" id="DQ841707">
    <property type="protein sequence ID" value="ABH88147.1"/>
    <property type="molecule type" value="mRNA"/>
</dbReference>
<dbReference type="InterPro" id="IPR026856">
    <property type="entry name" value="Sialidase_fam"/>
</dbReference>
<dbReference type="InterPro" id="IPR036278">
    <property type="entry name" value="Sialidase_sf"/>
</dbReference>
<evidence type="ECO:0000259" key="4">
    <source>
        <dbReference type="Pfam" id="PF22925"/>
    </source>
</evidence>
<dbReference type="VEuPathDB" id="TriTrypDB:Tb1125.8.7350"/>
<dbReference type="GO" id="GO:0005737">
    <property type="term" value="C:cytoplasm"/>
    <property type="evidence" value="ECO:0007669"/>
    <property type="project" value="TreeGrafter"/>
</dbReference>
<evidence type="ECO:0000259" key="3">
    <source>
        <dbReference type="Pfam" id="PF13859"/>
    </source>
</evidence>
<evidence type="ECO:0000313" key="5">
    <source>
        <dbReference type="EMBL" id="ABH88147.1"/>
    </source>
</evidence>
<dbReference type="Gene3D" id="2.60.120.200">
    <property type="match status" value="1"/>
</dbReference>
<feature type="signal peptide" evidence="2">
    <location>
        <begin position="1"/>
        <end position="23"/>
    </location>
</feature>
<protein>
    <submittedName>
        <fullName evidence="5">Putative sialidase</fullName>
    </submittedName>
</protein>
<evidence type="ECO:0000256" key="1">
    <source>
        <dbReference type="ARBA" id="ARBA00022737"/>
    </source>
</evidence>
<dbReference type="InterPro" id="IPR055239">
    <property type="entry name" value="TS_C"/>
</dbReference>
<evidence type="ECO:0000256" key="2">
    <source>
        <dbReference type="SAM" id="SignalP"/>
    </source>
</evidence>
<dbReference type="HOGENOM" id="CLU_371952_0_0_1"/>
<dbReference type="InterPro" id="IPR008377">
    <property type="entry name" value="Sialidase_trypan"/>
</dbReference>
<accession>A0MH09</accession>
<dbReference type="GO" id="GO:0016020">
    <property type="term" value="C:membrane"/>
    <property type="evidence" value="ECO:0007669"/>
    <property type="project" value="TreeGrafter"/>
</dbReference>
<reference evidence="5" key="1">
    <citation type="journal article" date="2006" name="J. Biol. Chem.">
        <title>Procyclic Trypanosoma brucei expresses separate sialidase and trans-sialidase enzymes on its surface membrane.</title>
        <authorList>
            <person name="Montagna G.N."/>
            <person name="Donelson J.E."/>
            <person name="Frasch A.C."/>
        </authorList>
    </citation>
    <scope>NUCLEOTIDE SEQUENCE</scope>
</reference>
<dbReference type="InterPro" id="IPR013320">
    <property type="entry name" value="ConA-like_dom_sf"/>
</dbReference>
<proteinExistence type="evidence at transcript level"/>
<dbReference type="VEuPathDB" id="TriTrypDB:Tb427_070082400"/>
<dbReference type="Pfam" id="PF13859">
    <property type="entry name" value="BNR_3"/>
    <property type="match status" value="1"/>
</dbReference>
<dbReference type="GO" id="GO:0004308">
    <property type="term" value="F:exo-alpha-sialidase activity"/>
    <property type="evidence" value="ECO:0007669"/>
    <property type="project" value="InterPro"/>
</dbReference>
<sequence length="748" mass="81052">MASYMLLLVAIVWHCCSVLVVDAKEGTTREMFLGGGLWVVNEGCLSVGKDPKSTYRGSRRCILEPKDTSPNIRKEGMKDVHSFRIPSLIEVDGVIIGIADCRYTSSEDFAFIDTVARYSADGGRTWKTEIIFENARVNKDHSRVVDPTVVVKNNTVFVLVGRYNNSKTWWTGQANGDDWDILMYKGTVQKTVDESGNASATIVWKDPQYLKSLLGTVGKINGRSPIQYLGGVGNGIVTPNGTVVFPVQILDAENYLTAMILYSDDDGKTWEFSKGATPIGTTESSIVWWGERLLLNGRTDKVGRYVDAGYRKVFESSDMGATWVESLGTISRVIGNSPERNQPGSSGSSIKVTVDDVPVMLVTQPKNIHGKWIRDRLQLWLTDGNRVFFVGQISVGDDSSPYSSLLYTKTGELHCLHEESIVGVVSLHLVHLVDELELIRSTVRLWKAQDRLLAGTCSSDVTDETTCTGIPTAGLVGLLAGPAVGTVWSDAYQCVNASVGGAAVIDDGLQLSGKNDSSVSWPVSEQGQDQRYHFANTHFTLVVTVQLAEITQNETSLVGFVTHDGQTSKYITLSLVKDVCRHGAGQVSGAVEDEQSPGTNGIHQVALTLSAGKVFAHLDGKHLPDMDTIVTGAGKLLNISRFFVGHPGVQDVAAGDGVVVKNVLLYNRQLSGSELRSLYLNNNVIAVSQLSPEGRSPSLLKDIAEGIGNEMNENCASLKLVVISDGGVRVHRLLYLLMGLGLLQLLSA</sequence>
<dbReference type="SUPFAM" id="SSF49899">
    <property type="entry name" value="Concanavalin A-like lectins/glucanases"/>
    <property type="match status" value="1"/>
</dbReference>
<keyword evidence="2" id="KW-0732">Signal</keyword>
<dbReference type="OMA" id="SAIKSAX"/>
<dbReference type="VEuPathDB" id="TriTrypDB:Tb927.8.7340"/>
<feature type="domain" description="Trans-sialidase C-terminal" evidence="4">
    <location>
        <begin position="471"/>
        <end position="671"/>
    </location>
</feature>
<dbReference type="AlphaFoldDB" id="A0MH09"/>
<dbReference type="Gene3D" id="2.120.10.10">
    <property type="match status" value="1"/>
</dbReference>
<name>A0MH09_9TRYP</name>
<dbReference type="SUPFAM" id="SSF50939">
    <property type="entry name" value="Sialidases"/>
    <property type="match status" value="1"/>
</dbReference>
<feature type="domain" description="Sialidase" evidence="3">
    <location>
        <begin position="85"/>
        <end position="418"/>
    </location>
</feature>
<dbReference type="PRINTS" id="PR01803">
    <property type="entry name" value="TCSIALIDASE"/>
</dbReference>
<dbReference type="Pfam" id="PF22925">
    <property type="entry name" value="TS_C"/>
    <property type="match status" value="1"/>
</dbReference>
<dbReference type="PANTHER" id="PTHR10628">
    <property type="entry name" value="SIALIDASE"/>
    <property type="match status" value="1"/>
</dbReference>
<feature type="chain" id="PRO_5002627319" evidence="2">
    <location>
        <begin position="24"/>
        <end position="748"/>
    </location>
</feature>
<dbReference type="FunFam" id="2.60.120.200:FF:000302">
    <property type="entry name" value="Trans-sialidase, putative"/>
    <property type="match status" value="1"/>
</dbReference>
<dbReference type="CAZy" id="GH33">
    <property type="family name" value="Glycoside Hydrolase Family 33"/>
</dbReference>
<dbReference type="GO" id="GO:0006689">
    <property type="term" value="P:ganglioside catabolic process"/>
    <property type="evidence" value="ECO:0007669"/>
    <property type="project" value="TreeGrafter"/>
</dbReference>